<feature type="transmembrane region" description="Helical" evidence="1">
    <location>
        <begin position="81"/>
        <end position="100"/>
    </location>
</feature>
<evidence type="ECO:0000313" key="2">
    <source>
        <dbReference type="EMBL" id="MDV2883544.1"/>
    </source>
</evidence>
<dbReference type="AlphaFoldDB" id="A0AAJ2KYV4"/>
<gene>
    <name evidence="2" type="ORF">RYX45_00020</name>
</gene>
<name>A0AAJ2KYV4_ALKPS</name>
<dbReference type="Proteomes" id="UP001285636">
    <property type="component" value="Unassembled WGS sequence"/>
</dbReference>
<keyword evidence="1" id="KW-1133">Transmembrane helix</keyword>
<protein>
    <submittedName>
        <fullName evidence="2">Uncharacterized protein</fullName>
    </submittedName>
</protein>
<dbReference type="RefSeq" id="WP_323465513.1">
    <property type="nucleotide sequence ID" value="NZ_CP144224.1"/>
</dbReference>
<proteinExistence type="predicted"/>
<comment type="caution">
    <text evidence="2">The sequence shown here is derived from an EMBL/GenBank/DDBJ whole genome shotgun (WGS) entry which is preliminary data.</text>
</comment>
<keyword evidence="1" id="KW-0812">Transmembrane</keyword>
<accession>A0AAJ2KYV4</accession>
<sequence length="101" mass="11495">MSNYYELAKEHQGQRVTITDRSGAVYTGRLMNVDTEHVYLEVEQDTDEMYEQDSYDRSGGYGYYQPPYPAPYPPPCPKNNVIPIALAAIGGFALASAFFWW</sequence>
<evidence type="ECO:0000256" key="1">
    <source>
        <dbReference type="SAM" id="Phobius"/>
    </source>
</evidence>
<organism evidence="2 3">
    <name type="scientific">Alkalihalophilus pseudofirmus</name>
    <name type="common">Bacillus pseudofirmus</name>
    <dbReference type="NCBI Taxonomy" id="79885"/>
    <lineage>
        <taxon>Bacteria</taxon>
        <taxon>Bacillati</taxon>
        <taxon>Bacillota</taxon>
        <taxon>Bacilli</taxon>
        <taxon>Bacillales</taxon>
        <taxon>Bacillaceae</taxon>
        <taxon>Alkalihalophilus</taxon>
    </lineage>
</organism>
<evidence type="ECO:0000313" key="3">
    <source>
        <dbReference type="Proteomes" id="UP001285636"/>
    </source>
</evidence>
<keyword evidence="1" id="KW-0472">Membrane</keyword>
<dbReference type="EMBL" id="JAWJAY010000001">
    <property type="protein sequence ID" value="MDV2883544.1"/>
    <property type="molecule type" value="Genomic_DNA"/>
</dbReference>
<reference evidence="2" key="1">
    <citation type="submission" date="2023-10" db="EMBL/GenBank/DDBJ databases">
        <title>Screening of Alkalihalophilus pseudofirmusBZ-TG-HK211 and Its Alleviation of Salt Stress on Rapeseed Growth.</title>
        <authorList>
            <person name="Zhao B."/>
            <person name="Guo T."/>
        </authorList>
    </citation>
    <scope>NUCLEOTIDE SEQUENCE</scope>
    <source>
        <strain evidence="2">BZ-TG-HK211</strain>
    </source>
</reference>